<feature type="non-terminal residue" evidence="2">
    <location>
        <position position="416"/>
    </location>
</feature>
<dbReference type="InterPro" id="IPR019734">
    <property type="entry name" value="TPR_rpt"/>
</dbReference>
<proteinExistence type="predicted"/>
<keyword evidence="1" id="KW-0175">Coiled coil</keyword>
<feature type="coiled-coil region" evidence="1">
    <location>
        <begin position="300"/>
        <end position="327"/>
    </location>
</feature>
<reference evidence="2" key="1">
    <citation type="journal article" date="2015" name="Nature">
        <title>Complex archaea that bridge the gap between prokaryotes and eukaryotes.</title>
        <authorList>
            <person name="Spang A."/>
            <person name="Saw J.H."/>
            <person name="Jorgensen S.L."/>
            <person name="Zaremba-Niedzwiedzka K."/>
            <person name="Martijn J."/>
            <person name="Lind A.E."/>
            <person name="van Eijk R."/>
            <person name="Schleper C."/>
            <person name="Guy L."/>
            <person name="Ettema T.J."/>
        </authorList>
    </citation>
    <scope>NUCLEOTIDE SEQUENCE</scope>
</reference>
<dbReference type="PROSITE" id="PS50005">
    <property type="entry name" value="TPR"/>
    <property type="match status" value="1"/>
</dbReference>
<gene>
    <name evidence="2" type="ORF">LCGC14_2710990</name>
</gene>
<protein>
    <submittedName>
        <fullName evidence="2">Uncharacterized protein</fullName>
    </submittedName>
</protein>
<name>A0A0F9C4M1_9ZZZZ</name>
<dbReference type="SUPFAM" id="SSF53335">
    <property type="entry name" value="S-adenosyl-L-methionine-dependent methyltransferases"/>
    <property type="match status" value="1"/>
</dbReference>
<evidence type="ECO:0000313" key="2">
    <source>
        <dbReference type="EMBL" id="KKK91631.1"/>
    </source>
</evidence>
<organism evidence="2">
    <name type="scientific">marine sediment metagenome</name>
    <dbReference type="NCBI Taxonomy" id="412755"/>
    <lineage>
        <taxon>unclassified sequences</taxon>
        <taxon>metagenomes</taxon>
        <taxon>ecological metagenomes</taxon>
    </lineage>
</organism>
<accession>A0A0F9C4M1</accession>
<evidence type="ECO:0000256" key="1">
    <source>
        <dbReference type="SAM" id="Coils"/>
    </source>
</evidence>
<sequence>MKLNIGCGKKYEIGYCNVDLYETLIADELMSAIDLQFEDNCSEEIKAIHLIEHLTFFEAIYALSEFFRVLEPGGKLIIETPDLKKICQHYLDSTKEQKKEILGWIYGIPHNGLQHKLCFPPFLLIELLENNGFENMNTKSFYNHEFIPSVRFECIKVMNEGETEIFQIIAKIRKKLLTMNYINFNDSLLIKEQEDLLSFIAIQTLEFKRKKTKKLIYDLIIESLIKWPQIVNLLLKVIESKSFISQSENSNIREITVLLIQYNFPNILYNLLKKGPINSGSQKIVFYSIESFARKFITNLIKVKEERKNLIDKLRKLSKENEDYNLKFFASALAERSAYNFFYLGIKIFYQKNYKKAYNMLLKAIQLYRDNFLFYWNLGKVLIKLKSNSQALKIYKKALRLLRITNIRDKDKIKSV</sequence>
<dbReference type="InterPro" id="IPR011990">
    <property type="entry name" value="TPR-like_helical_dom_sf"/>
</dbReference>
<dbReference type="SUPFAM" id="SSF48452">
    <property type="entry name" value="TPR-like"/>
    <property type="match status" value="1"/>
</dbReference>
<dbReference type="Gene3D" id="3.40.50.150">
    <property type="entry name" value="Vaccinia Virus protein VP39"/>
    <property type="match status" value="1"/>
</dbReference>
<dbReference type="EMBL" id="LAZR01048567">
    <property type="protein sequence ID" value="KKK91631.1"/>
    <property type="molecule type" value="Genomic_DNA"/>
</dbReference>
<dbReference type="InterPro" id="IPR029063">
    <property type="entry name" value="SAM-dependent_MTases_sf"/>
</dbReference>
<dbReference type="AlphaFoldDB" id="A0A0F9C4M1"/>
<dbReference type="Gene3D" id="1.25.40.10">
    <property type="entry name" value="Tetratricopeptide repeat domain"/>
    <property type="match status" value="1"/>
</dbReference>
<comment type="caution">
    <text evidence="2">The sequence shown here is derived from an EMBL/GenBank/DDBJ whole genome shotgun (WGS) entry which is preliminary data.</text>
</comment>